<dbReference type="Proteomes" id="UP000315115">
    <property type="component" value="Plasmid pAM7"/>
</dbReference>
<gene>
    <name evidence="1" type="ORF">VroAM7_50170</name>
</gene>
<sequence>MSTEQEINPVCEATIMNVPQLLSYLLNTGWVESNTYPNHYTKCGTRGLVAIDKTTGQAFIVEFVGDVPWSKIQSFEQFERDVSHLQ</sequence>
<evidence type="ECO:0000313" key="1">
    <source>
        <dbReference type="EMBL" id="BBL92364.1"/>
    </source>
</evidence>
<evidence type="ECO:0000313" key="2">
    <source>
        <dbReference type="Proteomes" id="UP000315115"/>
    </source>
</evidence>
<geneLocation type="plasmid" evidence="2">
    <name>pam7 dna</name>
</geneLocation>
<accession>A0A510IF00</accession>
<name>A0A510IF00_9VIBR</name>
<keyword evidence="1" id="KW-0614">Plasmid</keyword>
<protein>
    <submittedName>
        <fullName evidence="1">Uncharacterized protein</fullName>
    </submittedName>
</protein>
<dbReference type="RefSeq" id="WP_232055431.1">
    <property type="nucleotide sequence ID" value="NZ_AP019800.1"/>
</dbReference>
<organism evidence="1 2">
    <name type="scientific">Vibrio rotiferianus</name>
    <dbReference type="NCBI Taxonomy" id="190895"/>
    <lineage>
        <taxon>Bacteria</taxon>
        <taxon>Pseudomonadati</taxon>
        <taxon>Pseudomonadota</taxon>
        <taxon>Gammaproteobacteria</taxon>
        <taxon>Vibrionales</taxon>
        <taxon>Vibrionaceae</taxon>
        <taxon>Vibrio</taxon>
    </lineage>
</organism>
<proteinExistence type="predicted"/>
<dbReference type="EMBL" id="AP019800">
    <property type="protein sequence ID" value="BBL92364.1"/>
    <property type="molecule type" value="Genomic_DNA"/>
</dbReference>
<dbReference type="AlphaFoldDB" id="A0A510IF00"/>
<reference evidence="2" key="1">
    <citation type="submission" date="2019-07" db="EMBL/GenBank/DDBJ databases">
        <title>Complete Genome Sequences of Vibrion rotiferianus strain AM7.</title>
        <authorList>
            <person name="Miyazaki K."/>
            <person name="Wiseschart A."/>
            <person name="Pootanakit K."/>
            <person name="Ishimori K."/>
            <person name="Kitahara K."/>
        </authorList>
    </citation>
    <scope>NUCLEOTIDE SEQUENCE [LARGE SCALE GENOMIC DNA]</scope>
    <source>
        <strain evidence="2">AM7</strain>
        <plasmid evidence="2">pam7 dna</plasmid>
    </source>
</reference>